<organism evidence="4">
    <name type="scientific">Pandoravirus neocaledonia</name>
    <dbReference type="NCBI Taxonomy" id="2107708"/>
    <lineage>
        <taxon>Viruses</taxon>
        <taxon>Pandoravirus</taxon>
    </lineage>
</organism>
<feature type="compositionally biased region" description="Low complexity" evidence="3">
    <location>
        <begin position="62"/>
        <end position="73"/>
    </location>
</feature>
<dbReference type="Proteomes" id="UP000249287">
    <property type="component" value="Segment"/>
</dbReference>
<feature type="compositionally biased region" description="Acidic residues" evidence="3">
    <location>
        <begin position="81"/>
        <end position="92"/>
    </location>
</feature>
<dbReference type="PROSITE" id="PS51257">
    <property type="entry name" value="PROKAR_LIPOPROTEIN"/>
    <property type="match status" value="1"/>
</dbReference>
<feature type="compositionally biased region" description="Low complexity" evidence="3">
    <location>
        <begin position="167"/>
        <end position="177"/>
    </location>
</feature>
<proteinExistence type="predicted"/>
<feature type="compositionally biased region" description="Pro residues" evidence="3">
    <location>
        <begin position="147"/>
        <end position="165"/>
    </location>
</feature>
<reference evidence="4" key="1">
    <citation type="journal article" date="2018" name="Nat. Commun.">
        <title>Diversity and evolution of the emerging Pandoraviridae family.</title>
        <authorList>
            <person name="Legendre M."/>
            <person name="Fabre E."/>
            <person name="Poirot O."/>
            <person name="Jeudy S."/>
            <person name="Lartigue A."/>
            <person name="Alempic J.M."/>
            <person name="Beucher L."/>
            <person name="Philippe N."/>
            <person name="Bertaux L."/>
            <person name="Christo-Foroux E."/>
            <person name="Labadie K."/>
            <person name="Coute Y."/>
            <person name="Abergel C."/>
            <person name="Claverie J.M."/>
        </authorList>
    </citation>
    <scope>NUCLEOTIDE SEQUENCE [LARGE SCALE GENOMIC DNA]</scope>
    <source>
        <strain evidence="4">Neocaledonia</strain>
    </source>
</reference>
<dbReference type="RefSeq" id="YP_009482245.1">
    <property type="nucleotide sequence ID" value="NC_037666.1"/>
</dbReference>
<sequence>MSRKHDRRPVDSSSSPSFASPSSSSSSSSSCGGPKVVVVSAREAPRPQPRAVNRCPQPQPRPVCRCPLQQNARNARRNAGDDDNDDADEDNNGDNANANNNGGGNNNGNPNSSPFGNGNGRTTFSVIPIPGPPGAPGAPGIGTVGPAGPPGPPGAPGAPGLPGPVGPAGLPGAPGAVGPAGPPGPALAAIGFSGIIAAAGAIDVPAGGTTTVGPFSTVLRTGLYDSGSFDGTTFTAPTASTYRFSAGILIPDTIITVLGQTLTLNLVLTPAGGGPAVIVRSNSIPIAIGPLVGVGFAGNTLFVNGTLDLVPGDAVSLTLTNTTLLAITVTLGSTGDLSANWFDGNATGQPAVLP</sequence>
<gene>
    <name evidence="4" type="ORF">pneo_cds_635</name>
</gene>
<evidence type="ECO:0000256" key="2">
    <source>
        <dbReference type="ARBA" id="ARBA00022525"/>
    </source>
</evidence>
<protein>
    <submittedName>
        <fullName evidence="4">Uncharacterized protein</fullName>
    </submittedName>
</protein>
<evidence type="ECO:0000256" key="3">
    <source>
        <dbReference type="SAM" id="MobiDB-lite"/>
    </source>
</evidence>
<keyword evidence="2" id="KW-0964">Secreted</keyword>
<dbReference type="PANTHER" id="PTHR15427:SF33">
    <property type="entry name" value="COLLAGEN IV NC1 DOMAIN-CONTAINING PROTEIN"/>
    <property type="match status" value="1"/>
</dbReference>
<dbReference type="EMBL" id="MG011690">
    <property type="protein sequence ID" value="AVK76242.1"/>
    <property type="molecule type" value="Genomic_DNA"/>
</dbReference>
<dbReference type="GeneID" id="36842233"/>
<feature type="compositionally biased region" description="Low complexity" evidence="3">
    <location>
        <begin position="107"/>
        <end position="116"/>
    </location>
</feature>
<dbReference type="PANTHER" id="PTHR15427">
    <property type="entry name" value="EMILIN ELASTIN MICROFIBRIL INTERFACE-LOCATED PROTEIN ELASTIN MICROFIBRIL INTERFACER"/>
    <property type="match status" value="1"/>
</dbReference>
<dbReference type="KEGG" id="vg:36842233"/>
<dbReference type="InterPro" id="IPR050392">
    <property type="entry name" value="Collagen/C1q_domain"/>
</dbReference>
<feature type="region of interest" description="Disordered" evidence="3">
    <location>
        <begin position="1"/>
        <end position="177"/>
    </location>
</feature>
<evidence type="ECO:0000256" key="1">
    <source>
        <dbReference type="ARBA" id="ARBA00004613"/>
    </source>
</evidence>
<evidence type="ECO:0000313" key="4">
    <source>
        <dbReference type="EMBL" id="AVK76242.1"/>
    </source>
</evidence>
<accession>A0A2U7UCW8</accession>
<feature type="compositionally biased region" description="Low complexity" evidence="3">
    <location>
        <begin position="12"/>
        <end position="30"/>
    </location>
</feature>
<name>A0A2U7UCW8_9VIRU</name>
<comment type="subcellular location">
    <subcellularLocation>
        <location evidence="1">Secreted</location>
    </subcellularLocation>
</comment>